<evidence type="ECO:0000313" key="2">
    <source>
        <dbReference type="Proteomes" id="UP000031982"/>
    </source>
</evidence>
<organism evidence="1 2">
    <name type="scientific">Bacillus badius</name>
    <dbReference type="NCBI Taxonomy" id="1455"/>
    <lineage>
        <taxon>Bacteria</taxon>
        <taxon>Bacillati</taxon>
        <taxon>Bacillota</taxon>
        <taxon>Bacilli</taxon>
        <taxon>Bacillales</taxon>
        <taxon>Bacillaceae</taxon>
        <taxon>Pseudobacillus</taxon>
    </lineage>
</organism>
<dbReference type="Proteomes" id="UP000031982">
    <property type="component" value="Unassembled WGS sequence"/>
</dbReference>
<accession>A0ABR5ASB9</accession>
<dbReference type="EMBL" id="JXLP01000013">
    <property type="protein sequence ID" value="KIL77544.1"/>
    <property type="molecule type" value="Genomic_DNA"/>
</dbReference>
<gene>
    <name evidence="1" type="ORF">SD77_1217</name>
</gene>
<reference evidence="1 2" key="1">
    <citation type="submission" date="2015-01" db="EMBL/GenBank/DDBJ databases">
        <title>Genome Assembly of Bacillus badius MTCC 1458.</title>
        <authorList>
            <person name="Verma A."/>
            <person name="Khatri I."/>
            <person name="Mual P."/>
            <person name="Subramanian S."/>
            <person name="Krishnamurthi S."/>
        </authorList>
    </citation>
    <scope>NUCLEOTIDE SEQUENCE [LARGE SCALE GENOMIC DNA]</scope>
    <source>
        <strain evidence="1 2">MTCC 1458</strain>
    </source>
</reference>
<protein>
    <submittedName>
        <fullName evidence="1">Uncharacterized protein</fullName>
    </submittedName>
</protein>
<comment type="caution">
    <text evidence="1">The sequence shown here is derived from an EMBL/GenBank/DDBJ whole genome shotgun (WGS) entry which is preliminary data.</text>
</comment>
<proteinExistence type="predicted"/>
<evidence type="ECO:0000313" key="1">
    <source>
        <dbReference type="EMBL" id="KIL77544.1"/>
    </source>
</evidence>
<sequence>MFLFYRQIKVEATISILIAAEIDNFFLPFFDKLFFLLLYSSKIVLLAIFL</sequence>
<name>A0ABR5ASB9_BACBA</name>
<keyword evidence="2" id="KW-1185">Reference proteome</keyword>